<evidence type="ECO:0000256" key="10">
    <source>
        <dbReference type="ARBA" id="ARBA00023204"/>
    </source>
</evidence>
<dbReference type="PANTHER" id="PTHR32472">
    <property type="entry name" value="DNA REPAIR PROTEIN RADA"/>
    <property type="match status" value="1"/>
</dbReference>
<dbReference type="InterPro" id="IPR027417">
    <property type="entry name" value="P-loop_NTPase"/>
</dbReference>
<dbReference type="InterPro" id="IPR014721">
    <property type="entry name" value="Ribsml_uS5_D2-typ_fold_subgr"/>
</dbReference>
<dbReference type="PANTHER" id="PTHR32472:SF10">
    <property type="entry name" value="DNA REPAIR PROTEIN RADA-LIKE PROTEIN"/>
    <property type="match status" value="1"/>
</dbReference>
<evidence type="ECO:0000259" key="11">
    <source>
        <dbReference type="PROSITE" id="PS50162"/>
    </source>
</evidence>
<evidence type="ECO:0000256" key="4">
    <source>
        <dbReference type="ARBA" id="ARBA00022771"/>
    </source>
</evidence>
<dbReference type="GO" id="GO:0000725">
    <property type="term" value="P:recombinational repair"/>
    <property type="evidence" value="ECO:0007669"/>
    <property type="project" value="TreeGrafter"/>
</dbReference>
<dbReference type="GO" id="GO:0005524">
    <property type="term" value="F:ATP binding"/>
    <property type="evidence" value="ECO:0007669"/>
    <property type="project" value="UniProtKB-KW"/>
</dbReference>
<dbReference type="InterPro" id="IPR003593">
    <property type="entry name" value="AAA+_ATPase"/>
</dbReference>
<keyword evidence="6" id="KW-0862">Zinc</keyword>
<keyword evidence="3" id="KW-0227">DNA damage</keyword>
<sequence length="461" mass="49628">MTKAKLQYACTACGASHSKWAGQCGDCGEWNTMSETIAAITTNNRQGFAGKKGNAKIQALKDIQMSAEMRTPTNISELDRVLGGGLVHGSVTLIGGDPGIGKSTLLTQTLASLSQSLPCLYVTGEESLQQISMRAHRLGLEDRGLQLLSETCVENIITLASDTLASKHGPKVIVIDSIQTIYTEALQSAPGAVAQVRESAAQLVRFAKQTGTALFLVGHVTKEGTLAGPRVLEHMVDTVLYFEGDPGERYRMIRAIKNRFGAVNELGIFAMTEEGLKTVSNPSAIFLSRHEIPVAGSIITVTREGSRPLLIELQALVDENHSHNPRRVCLGLDPNRLNMLLAVMHRHAGIAMFDQDVFINIVGGVRLTETSADTAIILAALSSFRDKPLPNDVFTFGEVGLAGEIRPVPNGQERLREAAKHGFKTAIIPKANLPRKGEKIDGLNIIAVQRVSELVDTAITL</sequence>
<keyword evidence="9" id="KW-0238">DNA-binding</keyword>
<protein>
    <submittedName>
        <fullName evidence="12">DNA repair protein RadA</fullName>
    </submittedName>
</protein>
<evidence type="ECO:0000313" key="12">
    <source>
        <dbReference type="EMBL" id="VAW51997.1"/>
    </source>
</evidence>
<dbReference type="SMART" id="SM00382">
    <property type="entry name" value="AAA"/>
    <property type="match status" value="1"/>
</dbReference>
<keyword evidence="5" id="KW-0378">Hydrolase</keyword>
<dbReference type="Pfam" id="PF13541">
    <property type="entry name" value="ChlI"/>
    <property type="match status" value="1"/>
</dbReference>
<keyword evidence="2" id="KW-0547">Nucleotide-binding</keyword>
<dbReference type="AlphaFoldDB" id="A0A3B0WMY6"/>
<dbReference type="PROSITE" id="PS50162">
    <property type="entry name" value="RECA_2"/>
    <property type="match status" value="1"/>
</dbReference>
<keyword evidence="10" id="KW-0234">DNA repair</keyword>
<reference evidence="12" key="1">
    <citation type="submission" date="2018-06" db="EMBL/GenBank/DDBJ databases">
        <authorList>
            <person name="Zhirakovskaya E."/>
        </authorList>
    </citation>
    <scope>NUCLEOTIDE SEQUENCE</scope>
</reference>
<evidence type="ECO:0000256" key="1">
    <source>
        <dbReference type="ARBA" id="ARBA00022723"/>
    </source>
</evidence>
<evidence type="ECO:0000256" key="8">
    <source>
        <dbReference type="ARBA" id="ARBA00023016"/>
    </source>
</evidence>
<dbReference type="InterPro" id="IPR020568">
    <property type="entry name" value="Ribosomal_Su5_D2-typ_SF"/>
</dbReference>
<dbReference type="Pfam" id="PF18073">
    <property type="entry name" value="Zn_ribbon_LapB"/>
    <property type="match status" value="1"/>
</dbReference>
<evidence type="ECO:0000256" key="2">
    <source>
        <dbReference type="ARBA" id="ARBA00022741"/>
    </source>
</evidence>
<dbReference type="CDD" id="cd01121">
    <property type="entry name" value="RadA_SMS_N"/>
    <property type="match status" value="1"/>
</dbReference>
<accession>A0A3B0WMY6</accession>
<dbReference type="FunFam" id="3.40.50.300:FF:000050">
    <property type="entry name" value="DNA repair protein RadA"/>
    <property type="match status" value="1"/>
</dbReference>
<keyword evidence="8" id="KW-0346">Stress response</keyword>
<keyword evidence="4" id="KW-0863">Zinc-finger</keyword>
<dbReference type="HAMAP" id="MF_01498">
    <property type="entry name" value="RadA_bact"/>
    <property type="match status" value="1"/>
</dbReference>
<dbReference type="Pfam" id="PF13481">
    <property type="entry name" value="AAA_25"/>
    <property type="match status" value="1"/>
</dbReference>
<dbReference type="GO" id="GO:0003684">
    <property type="term" value="F:damaged DNA binding"/>
    <property type="evidence" value="ECO:0007669"/>
    <property type="project" value="InterPro"/>
</dbReference>
<dbReference type="InterPro" id="IPR041166">
    <property type="entry name" value="Rubredoxin_2"/>
</dbReference>
<dbReference type="NCBIfam" id="TIGR00416">
    <property type="entry name" value="sms"/>
    <property type="match status" value="1"/>
</dbReference>
<evidence type="ECO:0000256" key="6">
    <source>
        <dbReference type="ARBA" id="ARBA00022833"/>
    </source>
</evidence>
<dbReference type="Gene3D" id="3.40.50.300">
    <property type="entry name" value="P-loop containing nucleotide triphosphate hydrolases"/>
    <property type="match status" value="1"/>
</dbReference>
<dbReference type="InterPro" id="IPR020588">
    <property type="entry name" value="RecA_ATP-bd"/>
</dbReference>
<dbReference type="EMBL" id="UOFD01000038">
    <property type="protein sequence ID" value="VAW51997.1"/>
    <property type="molecule type" value="Genomic_DNA"/>
</dbReference>
<proteinExistence type="inferred from homology"/>
<evidence type="ECO:0000256" key="7">
    <source>
        <dbReference type="ARBA" id="ARBA00022840"/>
    </source>
</evidence>
<name>A0A3B0WMY6_9ZZZZ</name>
<evidence type="ECO:0000256" key="9">
    <source>
        <dbReference type="ARBA" id="ARBA00023125"/>
    </source>
</evidence>
<dbReference type="InterPro" id="IPR004504">
    <property type="entry name" value="DNA_repair_RadA"/>
</dbReference>
<evidence type="ECO:0000256" key="5">
    <source>
        <dbReference type="ARBA" id="ARBA00022801"/>
    </source>
</evidence>
<feature type="domain" description="RecA family profile 1" evidence="11">
    <location>
        <begin position="67"/>
        <end position="220"/>
    </location>
</feature>
<dbReference type="GO" id="GO:0008270">
    <property type="term" value="F:zinc ion binding"/>
    <property type="evidence" value="ECO:0007669"/>
    <property type="project" value="UniProtKB-KW"/>
</dbReference>
<dbReference type="SUPFAM" id="SSF54211">
    <property type="entry name" value="Ribosomal protein S5 domain 2-like"/>
    <property type="match status" value="1"/>
</dbReference>
<dbReference type="SUPFAM" id="SSF52540">
    <property type="entry name" value="P-loop containing nucleoside triphosphate hydrolases"/>
    <property type="match status" value="1"/>
</dbReference>
<dbReference type="PRINTS" id="PR01874">
    <property type="entry name" value="DNAREPAIRADA"/>
</dbReference>
<keyword evidence="7" id="KW-0067">ATP-binding</keyword>
<gene>
    <name evidence="12" type="ORF">MNBD_GAMMA06-877</name>
</gene>
<dbReference type="GO" id="GO:0005829">
    <property type="term" value="C:cytosol"/>
    <property type="evidence" value="ECO:0007669"/>
    <property type="project" value="TreeGrafter"/>
</dbReference>
<keyword evidence="1" id="KW-0479">Metal-binding</keyword>
<organism evidence="12">
    <name type="scientific">hydrothermal vent metagenome</name>
    <dbReference type="NCBI Taxonomy" id="652676"/>
    <lineage>
        <taxon>unclassified sequences</taxon>
        <taxon>metagenomes</taxon>
        <taxon>ecological metagenomes</taxon>
    </lineage>
</organism>
<evidence type="ECO:0000256" key="3">
    <source>
        <dbReference type="ARBA" id="ARBA00022763"/>
    </source>
</evidence>
<dbReference type="GO" id="GO:0016787">
    <property type="term" value="F:hydrolase activity"/>
    <property type="evidence" value="ECO:0007669"/>
    <property type="project" value="UniProtKB-KW"/>
</dbReference>
<dbReference type="Gene3D" id="3.30.230.10">
    <property type="match status" value="1"/>
</dbReference>
<dbReference type="GO" id="GO:0140664">
    <property type="term" value="F:ATP-dependent DNA damage sensor activity"/>
    <property type="evidence" value="ECO:0007669"/>
    <property type="project" value="InterPro"/>
</dbReference>